<evidence type="ECO:0000313" key="2">
    <source>
        <dbReference type="EMBL" id="KAK3368530.1"/>
    </source>
</evidence>
<evidence type="ECO:0000313" key="3">
    <source>
        <dbReference type="Proteomes" id="UP001285441"/>
    </source>
</evidence>
<keyword evidence="3" id="KW-1185">Reference proteome</keyword>
<evidence type="ECO:0000256" key="1">
    <source>
        <dbReference type="SAM" id="MobiDB-lite"/>
    </source>
</evidence>
<accession>A0AAE0K2R5</accession>
<dbReference type="Proteomes" id="UP001285441">
    <property type="component" value="Unassembled WGS sequence"/>
</dbReference>
<feature type="region of interest" description="Disordered" evidence="1">
    <location>
        <begin position="138"/>
        <end position="158"/>
    </location>
</feature>
<name>A0AAE0K2R5_9PEZI</name>
<organism evidence="2 3">
    <name type="scientific">Podospora didyma</name>
    <dbReference type="NCBI Taxonomy" id="330526"/>
    <lineage>
        <taxon>Eukaryota</taxon>
        <taxon>Fungi</taxon>
        <taxon>Dikarya</taxon>
        <taxon>Ascomycota</taxon>
        <taxon>Pezizomycotina</taxon>
        <taxon>Sordariomycetes</taxon>
        <taxon>Sordariomycetidae</taxon>
        <taxon>Sordariales</taxon>
        <taxon>Podosporaceae</taxon>
        <taxon>Podospora</taxon>
    </lineage>
</organism>
<dbReference type="EMBL" id="JAULSW010000010">
    <property type="protein sequence ID" value="KAK3368530.1"/>
    <property type="molecule type" value="Genomic_DNA"/>
</dbReference>
<protein>
    <submittedName>
        <fullName evidence="2">Uncharacterized protein</fullName>
    </submittedName>
</protein>
<comment type="caution">
    <text evidence="2">The sequence shown here is derived from an EMBL/GenBank/DDBJ whole genome shotgun (WGS) entry which is preliminary data.</text>
</comment>
<proteinExistence type="predicted"/>
<dbReference type="AlphaFoldDB" id="A0AAE0K2R5"/>
<reference evidence="2" key="2">
    <citation type="submission" date="2023-06" db="EMBL/GenBank/DDBJ databases">
        <authorList>
            <consortium name="Lawrence Berkeley National Laboratory"/>
            <person name="Haridas S."/>
            <person name="Hensen N."/>
            <person name="Bonometti L."/>
            <person name="Westerberg I."/>
            <person name="Brannstrom I.O."/>
            <person name="Guillou S."/>
            <person name="Cros-Aarteil S."/>
            <person name="Calhoun S."/>
            <person name="Kuo A."/>
            <person name="Mondo S."/>
            <person name="Pangilinan J."/>
            <person name="Riley R."/>
            <person name="LaButti K."/>
            <person name="Andreopoulos B."/>
            <person name="Lipzen A."/>
            <person name="Chen C."/>
            <person name="Yanf M."/>
            <person name="Daum C."/>
            <person name="Ng V."/>
            <person name="Clum A."/>
            <person name="Steindorff A."/>
            <person name="Ohm R."/>
            <person name="Martin F."/>
            <person name="Silar P."/>
            <person name="Natvig D."/>
            <person name="Lalanne C."/>
            <person name="Gautier V."/>
            <person name="Ament-velasquez S.L."/>
            <person name="Kruys A."/>
            <person name="Hutchinson M.I."/>
            <person name="Powell A.J."/>
            <person name="Barry K."/>
            <person name="Miller A.N."/>
            <person name="Grigoriev I.V."/>
            <person name="Debuchy R."/>
            <person name="Gladieux P."/>
            <person name="Thoren M.H."/>
            <person name="Johannesson H."/>
        </authorList>
    </citation>
    <scope>NUCLEOTIDE SEQUENCE</scope>
    <source>
        <strain evidence="2">CBS 232.78</strain>
    </source>
</reference>
<reference evidence="2" key="1">
    <citation type="journal article" date="2023" name="Mol. Phylogenet. Evol.">
        <title>Genome-scale phylogeny and comparative genomics of the fungal order Sordariales.</title>
        <authorList>
            <person name="Hensen N."/>
            <person name="Bonometti L."/>
            <person name="Westerberg I."/>
            <person name="Brannstrom I.O."/>
            <person name="Guillou S."/>
            <person name="Cros-Aarteil S."/>
            <person name="Calhoun S."/>
            <person name="Haridas S."/>
            <person name="Kuo A."/>
            <person name="Mondo S."/>
            <person name="Pangilinan J."/>
            <person name="Riley R."/>
            <person name="LaButti K."/>
            <person name="Andreopoulos B."/>
            <person name="Lipzen A."/>
            <person name="Chen C."/>
            <person name="Yan M."/>
            <person name="Daum C."/>
            <person name="Ng V."/>
            <person name="Clum A."/>
            <person name="Steindorff A."/>
            <person name="Ohm R.A."/>
            <person name="Martin F."/>
            <person name="Silar P."/>
            <person name="Natvig D.O."/>
            <person name="Lalanne C."/>
            <person name="Gautier V."/>
            <person name="Ament-Velasquez S.L."/>
            <person name="Kruys A."/>
            <person name="Hutchinson M.I."/>
            <person name="Powell A.J."/>
            <person name="Barry K."/>
            <person name="Miller A.N."/>
            <person name="Grigoriev I.V."/>
            <person name="Debuchy R."/>
            <person name="Gladieux P."/>
            <person name="Hiltunen Thoren M."/>
            <person name="Johannesson H."/>
        </authorList>
    </citation>
    <scope>NUCLEOTIDE SEQUENCE</scope>
    <source>
        <strain evidence="2">CBS 232.78</strain>
    </source>
</reference>
<sequence>MRGMIPFRIQHLTQRQYSTPSETRETIDMFWCGREEGGDAHTEMERRDEGCFGHATARHGRGHITLEEYFERLVDHIRRGGARHTWDTSNSNISHVLQVDLIAGAFKLRMLRRNLGEISHAEGEQLKASCILVYRQSDPTERPRQKTKPALTSSAWRPCPADRDLTQGDFSALSLHAAEPRARVAAVDGLAERGSRGMAALPPPADYQHVRTATRLHFPSTLAALSARDVVPAAVIISRFLSTARFAKGGPFIAVGAEKARTRLDRFTGECVLVVPEMLLKQGLVVEGKLAEYGWEPGLRIEEQLQDTGYRARGR</sequence>
<gene>
    <name evidence="2" type="ORF">B0H63DRAFT_534786</name>
</gene>